<dbReference type="GO" id="GO:0010506">
    <property type="term" value="P:regulation of autophagy"/>
    <property type="evidence" value="ECO:0007669"/>
    <property type="project" value="InterPro"/>
</dbReference>
<dbReference type="GO" id="GO:0034045">
    <property type="term" value="C:phagophore assembly site membrane"/>
    <property type="evidence" value="ECO:0007669"/>
    <property type="project" value="TreeGrafter"/>
</dbReference>
<feature type="region of interest" description="Disordered" evidence="8">
    <location>
        <begin position="335"/>
        <end position="390"/>
    </location>
</feature>
<dbReference type="InterPro" id="IPR022708">
    <property type="entry name" value="Atg1-like_tMIT"/>
</dbReference>
<dbReference type="PANTHER" id="PTHR24348">
    <property type="entry name" value="SERINE/THREONINE-PROTEIN KINASE UNC-51-RELATED"/>
    <property type="match status" value="1"/>
</dbReference>
<keyword evidence="5 7" id="KW-0067">ATP-binding</keyword>
<proteinExistence type="predicted"/>
<dbReference type="OrthoDB" id="346907at2759"/>
<dbReference type="PROSITE" id="PS00107">
    <property type="entry name" value="PROTEIN_KINASE_ATP"/>
    <property type="match status" value="1"/>
</dbReference>
<comment type="caution">
    <text evidence="10">The sequence shown here is derived from an EMBL/GenBank/DDBJ whole genome shotgun (WGS) entry which is preliminary data.</text>
</comment>
<evidence type="ECO:0000256" key="6">
    <source>
        <dbReference type="ARBA" id="ARBA00030237"/>
    </source>
</evidence>
<dbReference type="EMBL" id="JANBPT010001090">
    <property type="protein sequence ID" value="KAJ1910143.1"/>
    <property type="molecule type" value="Genomic_DNA"/>
</dbReference>
<feature type="binding site" evidence="7">
    <location>
        <position position="48"/>
    </location>
    <ligand>
        <name>ATP</name>
        <dbReference type="ChEBI" id="CHEBI:30616"/>
    </ligand>
</feature>
<dbReference type="SUPFAM" id="SSF56112">
    <property type="entry name" value="Protein kinase-like (PK-like)"/>
    <property type="match status" value="1"/>
</dbReference>
<dbReference type="Pfam" id="PF00069">
    <property type="entry name" value="Pkinase"/>
    <property type="match status" value="1"/>
</dbReference>
<dbReference type="GO" id="GO:0005829">
    <property type="term" value="C:cytosol"/>
    <property type="evidence" value="ECO:0007669"/>
    <property type="project" value="TreeGrafter"/>
</dbReference>
<feature type="compositionally biased region" description="Polar residues" evidence="8">
    <location>
        <begin position="276"/>
        <end position="286"/>
    </location>
</feature>
<dbReference type="PROSITE" id="PS00108">
    <property type="entry name" value="PROTEIN_KINASE_ST"/>
    <property type="match status" value="1"/>
</dbReference>
<feature type="compositionally biased region" description="Polar residues" evidence="8">
    <location>
        <begin position="530"/>
        <end position="544"/>
    </location>
</feature>
<evidence type="ECO:0000259" key="9">
    <source>
        <dbReference type="PROSITE" id="PS50011"/>
    </source>
</evidence>
<dbReference type="GO" id="GO:0061709">
    <property type="term" value="P:reticulophagy"/>
    <property type="evidence" value="ECO:0007669"/>
    <property type="project" value="TreeGrafter"/>
</dbReference>
<dbReference type="AlphaFoldDB" id="A0A9W7ZKT2"/>
<feature type="compositionally biased region" description="Gly residues" evidence="8">
    <location>
        <begin position="499"/>
        <end position="510"/>
    </location>
</feature>
<dbReference type="GO" id="GO:0005524">
    <property type="term" value="F:ATP binding"/>
    <property type="evidence" value="ECO:0007669"/>
    <property type="project" value="UniProtKB-UniRule"/>
</dbReference>
<keyword evidence="4 10" id="KW-0418">Kinase</keyword>
<evidence type="ECO:0000313" key="11">
    <source>
        <dbReference type="Proteomes" id="UP001150569"/>
    </source>
</evidence>
<feature type="region of interest" description="Disordered" evidence="8">
    <location>
        <begin position="259"/>
        <end position="286"/>
    </location>
</feature>
<dbReference type="GO" id="GO:0005776">
    <property type="term" value="C:autophagosome"/>
    <property type="evidence" value="ECO:0007669"/>
    <property type="project" value="TreeGrafter"/>
</dbReference>
<dbReference type="EC" id="2.7.11.1" evidence="1"/>
<dbReference type="FunFam" id="3.30.200.20:FF:000042">
    <property type="entry name" value="Aurora kinase A"/>
    <property type="match status" value="1"/>
</dbReference>
<dbReference type="GO" id="GO:0034727">
    <property type="term" value="P:piecemeal microautophagy of the nucleus"/>
    <property type="evidence" value="ECO:0007669"/>
    <property type="project" value="TreeGrafter"/>
</dbReference>
<evidence type="ECO:0000256" key="7">
    <source>
        <dbReference type="PROSITE-ProRule" id="PRU10141"/>
    </source>
</evidence>
<feature type="compositionally biased region" description="Gly residues" evidence="8">
    <location>
        <begin position="663"/>
        <end position="683"/>
    </location>
</feature>
<gene>
    <name evidence="10" type="primary">ATG1_2</name>
    <name evidence="10" type="ORF">IWQ60_010814</name>
</gene>
<evidence type="ECO:0000256" key="3">
    <source>
        <dbReference type="ARBA" id="ARBA00022741"/>
    </source>
</evidence>
<keyword evidence="11" id="KW-1185">Reference proteome</keyword>
<protein>
    <recommendedName>
        <fullName evidence="1">non-specific serine/threonine protein kinase</fullName>
        <ecNumber evidence="1">2.7.11.1</ecNumber>
    </recommendedName>
    <alternativeName>
        <fullName evidence="6">Autophagy-related protein 1</fullName>
    </alternativeName>
</protein>
<accession>A0A9W7ZKT2</accession>
<feature type="region of interest" description="Disordered" evidence="8">
    <location>
        <begin position="484"/>
        <end position="591"/>
    </location>
</feature>
<dbReference type="InterPro" id="IPR011009">
    <property type="entry name" value="Kinase-like_dom_sf"/>
</dbReference>
<feature type="compositionally biased region" description="Low complexity" evidence="8">
    <location>
        <begin position="362"/>
        <end position="381"/>
    </location>
</feature>
<keyword evidence="3 7" id="KW-0547">Nucleotide-binding</keyword>
<evidence type="ECO:0000256" key="1">
    <source>
        <dbReference type="ARBA" id="ARBA00012513"/>
    </source>
</evidence>
<dbReference type="SMART" id="SM00220">
    <property type="entry name" value="S_TKc"/>
    <property type="match status" value="1"/>
</dbReference>
<feature type="region of interest" description="Disordered" evidence="8">
    <location>
        <begin position="418"/>
        <end position="458"/>
    </location>
</feature>
<dbReference type="InterPro" id="IPR008271">
    <property type="entry name" value="Ser/Thr_kinase_AS"/>
</dbReference>
<dbReference type="PANTHER" id="PTHR24348:SF22">
    <property type="entry name" value="NON-SPECIFIC SERINE_THREONINE PROTEIN KINASE"/>
    <property type="match status" value="1"/>
</dbReference>
<feature type="compositionally biased region" description="Low complexity" evidence="8">
    <location>
        <begin position="418"/>
        <end position="429"/>
    </location>
</feature>
<dbReference type="Gene3D" id="3.30.200.20">
    <property type="entry name" value="Phosphorylase Kinase, domain 1"/>
    <property type="match status" value="1"/>
</dbReference>
<dbReference type="GO" id="GO:0000045">
    <property type="term" value="P:autophagosome assembly"/>
    <property type="evidence" value="ECO:0007669"/>
    <property type="project" value="TreeGrafter"/>
</dbReference>
<dbReference type="PROSITE" id="PS50011">
    <property type="entry name" value="PROTEIN_KINASE_DOM"/>
    <property type="match status" value="1"/>
</dbReference>
<dbReference type="GO" id="GO:0042594">
    <property type="term" value="P:response to starvation"/>
    <property type="evidence" value="ECO:0007669"/>
    <property type="project" value="TreeGrafter"/>
</dbReference>
<feature type="compositionally biased region" description="Basic and acidic residues" evidence="8">
    <location>
        <begin position="266"/>
        <end position="275"/>
    </location>
</feature>
<evidence type="ECO:0000256" key="8">
    <source>
        <dbReference type="SAM" id="MobiDB-lite"/>
    </source>
</evidence>
<organism evidence="10 11">
    <name type="scientific">Tieghemiomyces parasiticus</name>
    <dbReference type="NCBI Taxonomy" id="78921"/>
    <lineage>
        <taxon>Eukaryota</taxon>
        <taxon>Fungi</taxon>
        <taxon>Fungi incertae sedis</taxon>
        <taxon>Zoopagomycota</taxon>
        <taxon>Kickxellomycotina</taxon>
        <taxon>Dimargaritomycetes</taxon>
        <taxon>Dimargaritales</taxon>
        <taxon>Dimargaritaceae</taxon>
        <taxon>Tieghemiomyces</taxon>
    </lineage>
</organism>
<name>A0A9W7ZKT2_9FUNG</name>
<dbReference type="InterPro" id="IPR000719">
    <property type="entry name" value="Prot_kinase_dom"/>
</dbReference>
<keyword evidence="2 10" id="KW-0808">Transferase</keyword>
<dbReference type="InterPro" id="IPR045269">
    <property type="entry name" value="Atg1-like"/>
</dbReference>
<evidence type="ECO:0000313" key="10">
    <source>
        <dbReference type="EMBL" id="KAJ1910143.1"/>
    </source>
</evidence>
<dbReference type="Pfam" id="PF12063">
    <property type="entry name" value="ATG1-like_MIT1"/>
    <property type="match status" value="1"/>
</dbReference>
<sequence length="917" mass="98112">MADSPSSNRQRSVVRVGDYVLGTEIGRGSFATVYKGYNKVTSQTVAIKSVGRSQLTKKLLENLESEIAILKRARHDNVVELLDCLKSRNHIHLVVEYCSVGDLSAYIKRRKEFPAIKGEAGGLKEPIVRHFLNQLASALEFLQACRIIHRDIKPQNLLLCPPTAEYVMGASESLQQYPNLKVADFGFARSLPSQDLAETLCGSPLYMAPEILGFQKYSAKADLWSTGAVLYEVIAGRPPFRASNHIDLLRKIELTNDQIRLPGDPEVPHGAEDSTTRGNNPALTTTTLVPADLQSLVRAMLKRRPDDRISFQLFFQHPALKYRAPLRLSDLPPEYTASYHRPDPAAVVTPPRPEIHTPPGRTAPAESSPSGSGSGGATSRSGRSEPHPRDATAVAPLAQDLDRLLTIQASPAAMATTAAAATSRGSSPALDPRAPAIVDRPASQGVGRPALRESAPPTAEKEYVMVDKRTVEVNILADELASSPKSGRGRLGNYHATTGAGGPSHGGGAGQLPVGLRSSPTTAPRMPPKSASTPVVFSIANKTLQQQQQQQQQASSPLAEEPGHLHGRMVPGLAERHGPTDVSPQPPRLGSRANTIDVANGAGYSQPPAPTGDASGEWAAVERIQGLTTKAQAVTQLADQKLGHVEDLLHLPNHRRQVQRPEGGNGNGGGGGGQGFPGSGGGMAAAAGEYGTSPGSYQTRVQTNVEEAFALYHRALSLLEIGLHVAERYWQQHLARNVASGGSGGGGVTSRPPPAAVASVAFNSAVQLARHQFNLCEERAEYVKSKSPTDELNLRDLSVEQMLHDAAIQSAKHALYLYHHQEFILCERGYQWAIHLLEALLEPVAWTVDAPSVTTGGGGTTVATAGGAVGLSRPADLSNQPMLKLDPRDQARAEQCIEAISHQLESLRRRILNGMHD</sequence>
<evidence type="ECO:0000256" key="2">
    <source>
        <dbReference type="ARBA" id="ARBA00022679"/>
    </source>
</evidence>
<dbReference type="Gene3D" id="1.10.510.10">
    <property type="entry name" value="Transferase(Phosphotransferase) domain 1"/>
    <property type="match status" value="1"/>
</dbReference>
<dbReference type="GO" id="GO:0000422">
    <property type="term" value="P:autophagy of mitochondrion"/>
    <property type="evidence" value="ECO:0007669"/>
    <property type="project" value="TreeGrafter"/>
</dbReference>
<feature type="domain" description="Protein kinase" evidence="9">
    <location>
        <begin position="19"/>
        <end position="320"/>
    </location>
</feature>
<reference evidence="10" key="1">
    <citation type="submission" date="2022-07" db="EMBL/GenBank/DDBJ databases">
        <title>Phylogenomic reconstructions and comparative analyses of Kickxellomycotina fungi.</title>
        <authorList>
            <person name="Reynolds N.K."/>
            <person name="Stajich J.E."/>
            <person name="Barry K."/>
            <person name="Grigoriev I.V."/>
            <person name="Crous P."/>
            <person name="Smith M.E."/>
        </authorList>
    </citation>
    <scope>NUCLEOTIDE SEQUENCE</scope>
    <source>
        <strain evidence="10">RSA 861</strain>
    </source>
</reference>
<feature type="region of interest" description="Disordered" evidence="8">
    <location>
        <begin position="653"/>
        <end position="687"/>
    </location>
</feature>
<dbReference type="InterPro" id="IPR017441">
    <property type="entry name" value="Protein_kinase_ATP_BS"/>
</dbReference>
<dbReference type="GO" id="GO:0004674">
    <property type="term" value="F:protein serine/threonine kinase activity"/>
    <property type="evidence" value="ECO:0007669"/>
    <property type="project" value="UniProtKB-EC"/>
</dbReference>
<dbReference type="Proteomes" id="UP001150569">
    <property type="component" value="Unassembled WGS sequence"/>
</dbReference>
<evidence type="ECO:0000256" key="4">
    <source>
        <dbReference type="ARBA" id="ARBA00022777"/>
    </source>
</evidence>
<evidence type="ECO:0000256" key="5">
    <source>
        <dbReference type="ARBA" id="ARBA00022840"/>
    </source>
</evidence>